<feature type="signal peptide" evidence="1">
    <location>
        <begin position="1"/>
        <end position="22"/>
    </location>
</feature>
<organism evidence="3 4">
    <name type="scientific">OM182 bacterium</name>
    <dbReference type="NCBI Taxonomy" id="2510334"/>
    <lineage>
        <taxon>Bacteria</taxon>
        <taxon>Pseudomonadati</taxon>
        <taxon>Pseudomonadota</taxon>
        <taxon>Gammaproteobacteria</taxon>
        <taxon>OMG group</taxon>
        <taxon>OM182 clade</taxon>
    </lineage>
</organism>
<accession>A0A520S2U0</accession>
<evidence type="ECO:0000259" key="2">
    <source>
        <dbReference type="Pfam" id="PF20257"/>
    </source>
</evidence>
<dbReference type="Gene3D" id="2.40.30.90">
    <property type="entry name" value="Bacterial fluorinating enzyme like"/>
    <property type="match status" value="1"/>
</dbReference>
<evidence type="ECO:0000313" key="3">
    <source>
        <dbReference type="EMBL" id="RZO76769.1"/>
    </source>
</evidence>
<dbReference type="SUPFAM" id="SSF101852">
    <property type="entry name" value="Bacterial fluorinating enzyme, C-terminal domain"/>
    <property type="match status" value="1"/>
</dbReference>
<dbReference type="InterPro" id="IPR023227">
    <property type="entry name" value="SAM_OH_AdoTrfase_C_sf"/>
</dbReference>
<evidence type="ECO:0000313" key="4">
    <source>
        <dbReference type="Proteomes" id="UP000316199"/>
    </source>
</evidence>
<sequence>MSKHMKILFALLCLLAPISLVAESTSGTVESISEEYGNLETSITLDDINSLGIQTSDQLLVMYGDQKITTYFGKTYEDVASGEWISFINWENKLRIARNHKNAAKALSAKIGDKLTISKISNHN</sequence>
<name>A0A520S2U0_9GAMM</name>
<comment type="caution">
    <text evidence="3">The sequence shown here is derived from an EMBL/GenBank/DDBJ whole genome shotgun (WGS) entry which is preliminary data.</text>
</comment>
<dbReference type="EMBL" id="SHAG01000008">
    <property type="protein sequence ID" value="RZO76769.1"/>
    <property type="molecule type" value="Genomic_DNA"/>
</dbReference>
<reference evidence="3 4" key="1">
    <citation type="submission" date="2019-02" db="EMBL/GenBank/DDBJ databases">
        <title>Prokaryotic population dynamics and viral predation in marine succession experiment using metagenomics: the confinement effect.</title>
        <authorList>
            <person name="Haro-Moreno J.M."/>
            <person name="Rodriguez-Valera F."/>
            <person name="Lopez-Perez M."/>
        </authorList>
    </citation>
    <scope>NUCLEOTIDE SEQUENCE [LARGE SCALE GENOMIC DNA]</scope>
    <source>
        <strain evidence="3">MED-G157</strain>
    </source>
</reference>
<feature type="domain" description="S-adenosyl-l-methionine hydroxide adenosyltransferase C-terminal" evidence="2">
    <location>
        <begin position="35"/>
        <end position="115"/>
    </location>
</feature>
<dbReference type="InterPro" id="IPR046470">
    <property type="entry name" value="SAM_HAT_C"/>
</dbReference>
<dbReference type="Pfam" id="PF20257">
    <property type="entry name" value="SAM_HAT_C"/>
    <property type="match status" value="1"/>
</dbReference>
<proteinExistence type="predicted"/>
<dbReference type="AlphaFoldDB" id="A0A520S2U0"/>
<evidence type="ECO:0000256" key="1">
    <source>
        <dbReference type="SAM" id="SignalP"/>
    </source>
</evidence>
<protein>
    <recommendedName>
        <fullName evidence="2">S-adenosyl-l-methionine hydroxide adenosyltransferase C-terminal domain-containing protein</fullName>
    </recommendedName>
</protein>
<gene>
    <name evidence="3" type="ORF">EVA68_03520</name>
</gene>
<keyword evidence="1" id="KW-0732">Signal</keyword>
<feature type="chain" id="PRO_5021697220" description="S-adenosyl-l-methionine hydroxide adenosyltransferase C-terminal domain-containing protein" evidence="1">
    <location>
        <begin position="23"/>
        <end position="124"/>
    </location>
</feature>
<dbReference type="Proteomes" id="UP000316199">
    <property type="component" value="Unassembled WGS sequence"/>
</dbReference>